<organism evidence="1 2">
    <name type="scientific">Desulfovibrio psychrotolerans</name>
    <dbReference type="NCBI Taxonomy" id="415242"/>
    <lineage>
        <taxon>Bacteria</taxon>
        <taxon>Pseudomonadati</taxon>
        <taxon>Thermodesulfobacteriota</taxon>
        <taxon>Desulfovibrionia</taxon>
        <taxon>Desulfovibrionales</taxon>
        <taxon>Desulfovibrionaceae</taxon>
        <taxon>Desulfovibrio</taxon>
    </lineage>
</organism>
<reference evidence="1 2" key="1">
    <citation type="submission" date="2020-05" db="EMBL/GenBank/DDBJ databases">
        <title>Draft genome sequence of Desulfovibrio psychrotolerans JS1T.</title>
        <authorList>
            <person name="Ueno A."/>
            <person name="Tamazawa S."/>
            <person name="Tamamura S."/>
            <person name="Murakami T."/>
            <person name="Kiyama T."/>
            <person name="Inomata H."/>
            <person name="Amano Y."/>
            <person name="Miyakawa K."/>
            <person name="Tamaki H."/>
            <person name="Naganuma T."/>
            <person name="Kaneko K."/>
        </authorList>
    </citation>
    <scope>NUCLEOTIDE SEQUENCE [LARGE SCALE GENOMIC DNA]</scope>
    <source>
        <strain evidence="1 2">JS1</strain>
    </source>
</reference>
<protein>
    <submittedName>
        <fullName evidence="1">Uncharacterized protein</fullName>
    </submittedName>
</protein>
<evidence type="ECO:0000313" key="2">
    <source>
        <dbReference type="Proteomes" id="UP000503820"/>
    </source>
</evidence>
<proteinExistence type="predicted"/>
<keyword evidence="2" id="KW-1185">Reference proteome</keyword>
<comment type="caution">
    <text evidence="1">The sequence shown here is derived from an EMBL/GenBank/DDBJ whole genome shotgun (WGS) entry which is preliminary data.</text>
</comment>
<name>A0A7J0BPM4_9BACT</name>
<accession>A0A7J0BPM4</accession>
<dbReference type="AlphaFoldDB" id="A0A7J0BPM4"/>
<dbReference type="Proteomes" id="UP000503820">
    <property type="component" value="Unassembled WGS sequence"/>
</dbReference>
<evidence type="ECO:0000313" key="1">
    <source>
        <dbReference type="EMBL" id="GFM35656.1"/>
    </source>
</evidence>
<dbReference type="EMBL" id="BLVP01000001">
    <property type="protein sequence ID" value="GFM35656.1"/>
    <property type="molecule type" value="Genomic_DNA"/>
</dbReference>
<gene>
    <name evidence="1" type="ORF">DSM19430T_03400</name>
</gene>
<sequence>MSRSVDPPETGRCKVQEVFGPVFNVGRSEADADVRACAATQQVAFSEGLPEAVRADEGAGCPEGMSLSAGGGMRHGVTVCP</sequence>